<keyword evidence="2" id="KW-0808">Transferase</keyword>
<dbReference type="GO" id="GO:0016746">
    <property type="term" value="F:acyltransferase activity"/>
    <property type="evidence" value="ECO:0007669"/>
    <property type="project" value="UniProtKB-KW"/>
</dbReference>
<dbReference type="InterPro" id="IPR016181">
    <property type="entry name" value="Acyl_CoA_acyltransferase"/>
</dbReference>
<dbReference type="EMBL" id="JBBUTG010000017">
    <property type="protein sequence ID" value="MEK8033536.1"/>
    <property type="molecule type" value="Genomic_DNA"/>
</dbReference>
<dbReference type="EC" id="2.3.1.-" evidence="2"/>
<dbReference type="InterPro" id="IPR000182">
    <property type="entry name" value="GNAT_dom"/>
</dbReference>
<evidence type="ECO:0000313" key="2">
    <source>
        <dbReference type="EMBL" id="MEK8033536.1"/>
    </source>
</evidence>
<sequence>MRVKDFRPGWRTDFLLHRVGGEVIERDDCVVVRTPSNEGFYWGNCLMIPETPSNADLPYWLRRFEEEVALGRPGVRHVAIAVNSAVPDPGVVSAWLDAGFEFVETATLRLRPDQLRSWPAPELQPAPQLRPIDFDREIPRFVALQSADPQGHEPEGYRRFREAQMHRFAQVHAAGLGDWFGLWCGDELVADCGLLRDGALGRFQNVLVHPRWRRRGLCRALVQAVSRWGFERWGLTELIMCADPDDVAIRIYQSVGFEVFDHEWGLQRNPLEDEGARRSVRLASAGGAA</sequence>
<dbReference type="Gene3D" id="3.40.630.30">
    <property type="match status" value="1"/>
</dbReference>
<keyword evidence="3" id="KW-1185">Reference proteome</keyword>
<dbReference type="PROSITE" id="PS51186">
    <property type="entry name" value="GNAT"/>
    <property type="match status" value="1"/>
</dbReference>
<keyword evidence="2" id="KW-0012">Acyltransferase</keyword>
<proteinExistence type="predicted"/>
<dbReference type="Pfam" id="PF00583">
    <property type="entry name" value="Acetyltransf_1"/>
    <property type="match status" value="1"/>
</dbReference>
<gene>
    <name evidence="2" type="ORF">AACH06_22170</name>
</gene>
<reference evidence="2 3" key="1">
    <citation type="submission" date="2024-04" db="EMBL/GenBank/DDBJ databases">
        <title>Novel species of the genus Ideonella isolated from streams.</title>
        <authorList>
            <person name="Lu H."/>
        </authorList>
    </citation>
    <scope>NUCLEOTIDE SEQUENCE [LARGE SCALE GENOMIC DNA]</scope>
    <source>
        <strain evidence="2 3">DXS29W</strain>
    </source>
</reference>
<dbReference type="Proteomes" id="UP001371218">
    <property type="component" value="Unassembled WGS sequence"/>
</dbReference>
<feature type="domain" description="N-acetyltransferase" evidence="1">
    <location>
        <begin position="127"/>
        <end position="272"/>
    </location>
</feature>
<comment type="caution">
    <text evidence="2">The sequence shown here is derived from an EMBL/GenBank/DDBJ whole genome shotgun (WGS) entry which is preliminary data.</text>
</comment>
<dbReference type="SUPFAM" id="SSF55729">
    <property type="entry name" value="Acyl-CoA N-acyltransferases (Nat)"/>
    <property type="match status" value="1"/>
</dbReference>
<name>A0ABU9BU87_9BURK</name>
<evidence type="ECO:0000259" key="1">
    <source>
        <dbReference type="PROSITE" id="PS51186"/>
    </source>
</evidence>
<organism evidence="2 3">
    <name type="scientific">Ideonella lacteola</name>
    <dbReference type="NCBI Taxonomy" id="2984193"/>
    <lineage>
        <taxon>Bacteria</taxon>
        <taxon>Pseudomonadati</taxon>
        <taxon>Pseudomonadota</taxon>
        <taxon>Betaproteobacteria</taxon>
        <taxon>Burkholderiales</taxon>
        <taxon>Sphaerotilaceae</taxon>
        <taxon>Ideonella</taxon>
    </lineage>
</organism>
<dbReference type="CDD" id="cd04301">
    <property type="entry name" value="NAT_SF"/>
    <property type="match status" value="1"/>
</dbReference>
<accession>A0ABU9BU87</accession>
<dbReference type="RefSeq" id="WP_341427961.1">
    <property type="nucleotide sequence ID" value="NZ_JBBUTG010000017.1"/>
</dbReference>
<protein>
    <submittedName>
        <fullName evidence="2">GNAT family N-acetyltransferase</fullName>
        <ecNumber evidence="2">2.3.1.-</ecNumber>
    </submittedName>
</protein>
<evidence type="ECO:0000313" key="3">
    <source>
        <dbReference type="Proteomes" id="UP001371218"/>
    </source>
</evidence>